<accession>A0ABS3JET1</accession>
<feature type="compositionally biased region" description="Polar residues" evidence="9">
    <location>
        <begin position="264"/>
        <end position="279"/>
    </location>
</feature>
<evidence type="ECO:0000256" key="8">
    <source>
        <dbReference type="ARBA" id="ARBA00023012"/>
    </source>
</evidence>
<evidence type="ECO:0000259" key="11">
    <source>
        <dbReference type="PROSITE" id="PS50109"/>
    </source>
</evidence>
<evidence type="ECO:0000256" key="5">
    <source>
        <dbReference type="ARBA" id="ARBA00022741"/>
    </source>
</evidence>
<name>A0ABS3JET1_9BACT</name>
<evidence type="ECO:0000256" key="4">
    <source>
        <dbReference type="ARBA" id="ARBA00022679"/>
    </source>
</evidence>
<dbReference type="EMBL" id="JAFMYW010000002">
    <property type="protein sequence ID" value="MBO0948519.1"/>
    <property type="molecule type" value="Genomic_DNA"/>
</dbReference>
<dbReference type="RefSeq" id="WP_207328483.1">
    <property type="nucleotide sequence ID" value="NZ_JAFMYW010000002.1"/>
</dbReference>
<feature type="region of interest" description="Disordered" evidence="9">
    <location>
        <begin position="257"/>
        <end position="279"/>
    </location>
</feature>
<evidence type="ECO:0000256" key="6">
    <source>
        <dbReference type="ARBA" id="ARBA00022777"/>
    </source>
</evidence>
<evidence type="ECO:0000313" key="13">
    <source>
        <dbReference type="Proteomes" id="UP000664628"/>
    </source>
</evidence>
<keyword evidence="5" id="KW-0547">Nucleotide-binding</keyword>
<dbReference type="GO" id="GO:0016301">
    <property type="term" value="F:kinase activity"/>
    <property type="evidence" value="ECO:0007669"/>
    <property type="project" value="UniProtKB-KW"/>
</dbReference>
<feature type="domain" description="Histidine kinase" evidence="11">
    <location>
        <begin position="62"/>
        <end position="258"/>
    </location>
</feature>
<evidence type="ECO:0000256" key="9">
    <source>
        <dbReference type="SAM" id="MobiDB-lite"/>
    </source>
</evidence>
<keyword evidence="6 12" id="KW-0418">Kinase</keyword>
<dbReference type="InterPro" id="IPR050482">
    <property type="entry name" value="Sensor_HK_TwoCompSys"/>
</dbReference>
<dbReference type="InterPro" id="IPR003594">
    <property type="entry name" value="HATPase_dom"/>
</dbReference>
<keyword evidence="10" id="KW-0812">Transmembrane</keyword>
<evidence type="ECO:0000313" key="12">
    <source>
        <dbReference type="EMBL" id="MBO0948519.1"/>
    </source>
</evidence>
<keyword evidence="7" id="KW-0067">ATP-binding</keyword>
<dbReference type="InterPro" id="IPR005467">
    <property type="entry name" value="His_kinase_dom"/>
</dbReference>
<reference evidence="12 13" key="1">
    <citation type="submission" date="2021-03" db="EMBL/GenBank/DDBJ databases">
        <title>Fibrella sp. HMF5405 genome sequencing and assembly.</title>
        <authorList>
            <person name="Kang H."/>
            <person name="Kim H."/>
            <person name="Bae S."/>
            <person name="Joh K."/>
        </authorList>
    </citation>
    <scope>NUCLEOTIDE SEQUENCE [LARGE SCALE GENOMIC DNA]</scope>
    <source>
        <strain evidence="12 13">HMF5405</strain>
    </source>
</reference>
<keyword evidence="13" id="KW-1185">Reference proteome</keyword>
<dbReference type="Pfam" id="PF07730">
    <property type="entry name" value="HisKA_3"/>
    <property type="match status" value="1"/>
</dbReference>
<dbReference type="Pfam" id="PF02518">
    <property type="entry name" value="HATPase_c"/>
    <property type="match status" value="1"/>
</dbReference>
<dbReference type="EC" id="2.7.13.3" evidence="2"/>
<keyword evidence="10" id="KW-1133">Transmembrane helix</keyword>
<keyword evidence="3" id="KW-0597">Phosphoprotein</keyword>
<dbReference type="SUPFAM" id="SSF55874">
    <property type="entry name" value="ATPase domain of HSP90 chaperone/DNA topoisomerase II/histidine kinase"/>
    <property type="match status" value="1"/>
</dbReference>
<comment type="caution">
    <text evidence="12">The sequence shown here is derived from an EMBL/GenBank/DDBJ whole genome shotgun (WGS) entry which is preliminary data.</text>
</comment>
<sequence length="279" mass="31703">MKLYIAVGSAMLLMMTMFIILFVAFYQNRQVRHQLALNELREAYRKELMEATFNGQEVERRRLARDLHDEIGTMLSVTKLSLNQLERKLSDTAENSLQVQKTRSLLDETMSNVRRISRNLVPTTLERFGLLAAIEELTEKATGPDVSVLLESPNTLERIAPAQELMFYRIAQELINNAIKHAGATQVEVQFVYLDDSVRMSVLDNGRGFDYDEAVKDRRSGLGLRNIESRLSVVDGHVTFDVAPGRGSRIHVQTRLHTAPSEEIVSSSGNGERQWQRLN</sequence>
<dbReference type="InterPro" id="IPR011712">
    <property type="entry name" value="Sig_transdc_His_kin_sub3_dim/P"/>
</dbReference>
<protein>
    <recommendedName>
        <fullName evidence="2">histidine kinase</fullName>
        <ecNumber evidence="2">2.7.13.3</ecNumber>
    </recommendedName>
</protein>
<gene>
    <name evidence="12" type="ORF">J2I46_08015</name>
</gene>
<organism evidence="12 13">
    <name type="scientific">Fibrella forsythiae</name>
    <dbReference type="NCBI Taxonomy" id="2817061"/>
    <lineage>
        <taxon>Bacteria</taxon>
        <taxon>Pseudomonadati</taxon>
        <taxon>Bacteroidota</taxon>
        <taxon>Cytophagia</taxon>
        <taxon>Cytophagales</taxon>
        <taxon>Spirosomataceae</taxon>
        <taxon>Fibrella</taxon>
    </lineage>
</organism>
<keyword evidence="4" id="KW-0808">Transferase</keyword>
<proteinExistence type="predicted"/>
<dbReference type="PROSITE" id="PS50109">
    <property type="entry name" value="HIS_KIN"/>
    <property type="match status" value="1"/>
</dbReference>
<dbReference type="SMART" id="SM00387">
    <property type="entry name" value="HATPase_c"/>
    <property type="match status" value="1"/>
</dbReference>
<dbReference type="InterPro" id="IPR036890">
    <property type="entry name" value="HATPase_C_sf"/>
</dbReference>
<evidence type="ECO:0000256" key="10">
    <source>
        <dbReference type="SAM" id="Phobius"/>
    </source>
</evidence>
<evidence type="ECO:0000256" key="2">
    <source>
        <dbReference type="ARBA" id="ARBA00012438"/>
    </source>
</evidence>
<keyword evidence="8" id="KW-0902">Two-component regulatory system</keyword>
<evidence type="ECO:0000256" key="7">
    <source>
        <dbReference type="ARBA" id="ARBA00022840"/>
    </source>
</evidence>
<feature type="transmembrane region" description="Helical" evidence="10">
    <location>
        <begin position="6"/>
        <end position="26"/>
    </location>
</feature>
<evidence type="ECO:0000256" key="3">
    <source>
        <dbReference type="ARBA" id="ARBA00022553"/>
    </source>
</evidence>
<dbReference type="Gene3D" id="1.20.5.1930">
    <property type="match status" value="1"/>
</dbReference>
<evidence type="ECO:0000256" key="1">
    <source>
        <dbReference type="ARBA" id="ARBA00000085"/>
    </source>
</evidence>
<dbReference type="Proteomes" id="UP000664628">
    <property type="component" value="Unassembled WGS sequence"/>
</dbReference>
<dbReference type="CDD" id="cd16917">
    <property type="entry name" value="HATPase_UhpB-NarQ-NarX-like"/>
    <property type="match status" value="1"/>
</dbReference>
<keyword evidence="10" id="KW-0472">Membrane</keyword>
<dbReference type="PANTHER" id="PTHR24421">
    <property type="entry name" value="NITRATE/NITRITE SENSOR PROTEIN NARX-RELATED"/>
    <property type="match status" value="1"/>
</dbReference>
<comment type="catalytic activity">
    <reaction evidence="1">
        <text>ATP + protein L-histidine = ADP + protein N-phospho-L-histidine.</text>
        <dbReference type="EC" id="2.7.13.3"/>
    </reaction>
</comment>
<dbReference type="Gene3D" id="3.30.565.10">
    <property type="entry name" value="Histidine kinase-like ATPase, C-terminal domain"/>
    <property type="match status" value="1"/>
</dbReference>
<dbReference type="PANTHER" id="PTHR24421:SF10">
    <property type="entry name" value="NITRATE_NITRITE SENSOR PROTEIN NARQ"/>
    <property type="match status" value="1"/>
</dbReference>